<dbReference type="Proteomes" id="UP000000641">
    <property type="component" value="Plasmid pTPEN01"/>
</dbReference>
<reference evidence="2" key="1">
    <citation type="journal article" date="2008" name="J. Bacteriol.">
        <title>Genome sequence of Thermofilum pendens reveals an exceptional loss of biosynthetic pathways without genome reduction.</title>
        <authorList>
            <person name="Anderson I."/>
            <person name="Rodriguez J."/>
            <person name="Susanti D."/>
            <person name="Porat I."/>
            <person name="Reich C."/>
            <person name="Ulrich L.E."/>
            <person name="Elkins J.G."/>
            <person name="Mavromatis K."/>
            <person name="Lykidis A."/>
            <person name="Kim E."/>
            <person name="Thompson L.S."/>
            <person name="Nolan M."/>
            <person name="Land M."/>
            <person name="Copeland A."/>
            <person name="Lapidus A."/>
            <person name="Lucas S."/>
            <person name="Detter C."/>
            <person name="Zhulin I.B."/>
            <person name="Olsen G.J."/>
            <person name="Whitman W."/>
            <person name="Mukhopadhyay B."/>
            <person name="Bristow J."/>
            <person name="Kyrpides N."/>
        </authorList>
    </citation>
    <scope>NUCLEOTIDE SEQUENCE [LARGE SCALE GENOMIC DNA]</scope>
    <source>
        <strain evidence="2">DSM 2475 / Hrk 5</strain>
        <plasmid evidence="2">pTPEN01</plasmid>
    </source>
</reference>
<dbReference type="GeneID" id="4600328"/>
<geneLocation type="plasmid" evidence="1 2">
    <name>pTPEN01</name>
</geneLocation>
<gene>
    <name evidence="1" type="ordered locus">Tpen_1863</name>
</gene>
<accession>A1S1C8</accession>
<proteinExistence type="predicted"/>
<dbReference type="EMBL" id="CP000506">
    <property type="protein sequence ID" value="ABL79258.1"/>
    <property type="molecule type" value="Genomic_DNA"/>
</dbReference>
<dbReference type="KEGG" id="tpe:Tpen_1863"/>
<organism evidence="1 2">
    <name type="scientific">Thermofilum pendens (strain DSM 2475 / Hrk 5)</name>
    <dbReference type="NCBI Taxonomy" id="368408"/>
    <lineage>
        <taxon>Archaea</taxon>
        <taxon>Thermoproteota</taxon>
        <taxon>Thermoprotei</taxon>
        <taxon>Thermofilales</taxon>
        <taxon>Thermofilaceae</taxon>
        <taxon>Thermofilum</taxon>
    </lineage>
</organism>
<sequence length="89" mass="10372">MSIRENVVIKVRRLKDFVEHTSRADRVFYYSRGTYYVAIAGSMIWAGDIGVEPEDVRKEFLKVLNVKGVEVEDILKPYEVPDYLKSLME</sequence>
<dbReference type="EnsemblBacteria" id="ABL79258">
    <property type="protein sequence ID" value="ABL79258"/>
    <property type="gene ID" value="Tpen_1863"/>
</dbReference>
<evidence type="ECO:0000313" key="1">
    <source>
        <dbReference type="EMBL" id="ABL79258.1"/>
    </source>
</evidence>
<dbReference type="AlphaFoldDB" id="A1S1C8"/>
<name>A1S1C8_THEPD</name>
<dbReference type="HOGENOM" id="CLU_2447828_0_0_2"/>
<dbReference type="RefSeq" id="WP_011751383.1">
    <property type="nucleotide sequence ID" value="NC_008696.1"/>
</dbReference>
<keyword evidence="2" id="KW-1185">Reference proteome</keyword>
<keyword evidence="1" id="KW-0614">Plasmid</keyword>
<evidence type="ECO:0000313" key="2">
    <source>
        <dbReference type="Proteomes" id="UP000000641"/>
    </source>
</evidence>
<protein>
    <submittedName>
        <fullName evidence="1">Uncharacterized protein</fullName>
    </submittedName>
</protein>